<evidence type="ECO:0000313" key="2">
    <source>
        <dbReference type="EMBL" id="SFJ58802.1"/>
    </source>
</evidence>
<feature type="domain" description="SnoaL-like" evidence="1">
    <location>
        <begin position="15"/>
        <end position="109"/>
    </location>
</feature>
<name>A0A1I3SKV2_9BACL</name>
<dbReference type="InterPro" id="IPR032710">
    <property type="entry name" value="NTF2-like_dom_sf"/>
</dbReference>
<dbReference type="AlphaFoldDB" id="A0A1I3SKV2"/>
<evidence type="ECO:0000259" key="1">
    <source>
        <dbReference type="Pfam" id="PF12680"/>
    </source>
</evidence>
<proteinExistence type="predicted"/>
<gene>
    <name evidence="2" type="ORF">SAMN05518846_104195</name>
</gene>
<reference evidence="3" key="1">
    <citation type="submission" date="2016-10" db="EMBL/GenBank/DDBJ databases">
        <authorList>
            <person name="Varghese N."/>
            <person name="Submissions S."/>
        </authorList>
    </citation>
    <scope>NUCLEOTIDE SEQUENCE [LARGE SCALE GENOMIC DNA]</scope>
    <source>
        <strain evidence="3">OK042</strain>
    </source>
</reference>
<organism evidence="2 3">
    <name type="scientific">Brevibacillus centrosporus</name>
    <dbReference type="NCBI Taxonomy" id="54910"/>
    <lineage>
        <taxon>Bacteria</taxon>
        <taxon>Bacillati</taxon>
        <taxon>Bacillota</taxon>
        <taxon>Bacilli</taxon>
        <taxon>Bacillales</taxon>
        <taxon>Paenibacillaceae</taxon>
        <taxon>Brevibacillus</taxon>
    </lineage>
</organism>
<dbReference type="RefSeq" id="WP_092267656.1">
    <property type="nucleotide sequence ID" value="NZ_BJOE01000035.1"/>
</dbReference>
<dbReference type="Proteomes" id="UP000198915">
    <property type="component" value="Unassembled WGS sequence"/>
</dbReference>
<keyword evidence="3" id="KW-1185">Reference proteome</keyword>
<evidence type="ECO:0000313" key="3">
    <source>
        <dbReference type="Proteomes" id="UP000198915"/>
    </source>
</evidence>
<dbReference type="STRING" id="1884381.SAMN05518846_104195"/>
<dbReference type="EMBL" id="FORT01000004">
    <property type="protein sequence ID" value="SFJ58802.1"/>
    <property type="molecule type" value="Genomic_DNA"/>
</dbReference>
<dbReference type="InterPro" id="IPR037401">
    <property type="entry name" value="SnoaL-like"/>
</dbReference>
<dbReference type="Gene3D" id="3.10.450.50">
    <property type="match status" value="1"/>
</dbReference>
<dbReference type="Pfam" id="PF12680">
    <property type="entry name" value="SnoaL_2"/>
    <property type="match status" value="1"/>
</dbReference>
<dbReference type="InterPro" id="IPR008317">
    <property type="entry name" value="UCP030561"/>
</dbReference>
<dbReference type="PIRSF" id="PIRSF030561">
    <property type="entry name" value="UCP030561"/>
    <property type="match status" value="1"/>
</dbReference>
<sequence>MSEKKTPEQVVQLQLDYYNKQDVAGFVSTYTSDIEITEHPSGNVLVRGEDELRERYAKMFAANPNNRAAIQNRIAFGSFVIDLEEVSGRDNREPFQAVAIYEVKDQLIKKVTFLEKEQE</sequence>
<accession>A0A1I3SKV2</accession>
<dbReference type="SUPFAM" id="SSF54427">
    <property type="entry name" value="NTF2-like"/>
    <property type="match status" value="1"/>
</dbReference>
<protein>
    <recommendedName>
        <fullName evidence="1">SnoaL-like domain-containing protein</fullName>
    </recommendedName>
</protein>